<evidence type="ECO:0000313" key="6">
    <source>
        <dbReference type="Proteomes" id="UP001216595"/>
    </source>
</evidence>
<accession>A0ABT5IBE6</accession>
<feature type="domain" description="Fibronectin type III-like" evidence="4">
    <location>
        <begin position="657"/>
        <end position="726"/>
    </location>
</feature>
<dbReference type="Gene3D" id="3.20.20.300">
    <property type="entry name" value="Glycoside hydrolase, family 3, N-terminal domain"/>
    <property type="match status" value="1"/>
</dbReference>
<evidence type="ECO:0000313" key="5">
    <source>
        <dbReference type="EMBL" id="MDC7693515.1"/>
    </source>
</evidence>
<dbReference type="EMBL" id="JAQQKW010000002">
    <property type="protein sequence ID" value="MDC7693515.1"/>
    <property type="molecule type" value="Genomic_DNA"/>
</dbReference>
<dbReference type="InterPro" id="IPR050288">
    <property type="entry name" value="Cellulose_deg_GH3"/>
</dbReference>
<sequence length="744" mass="79384">MSNSRISLRQTTTLALLATGVFLSGAVRAQDASVDARAQAINAQLTEEERYSLLKGYFPTFQKNIPGDPIIAAGYVPGIKRLGVPSLKMSDAGIGVANLLNRRTDDVATSLPSTLSLGASWDKDLAYLGGAMIGSEARAKGFNVLLAGSINLIRDPRNGRSFEYVSEDALLSGIIGGYGIKGVQSNRILSTVKHFAINDQETGRNVLNAKISEAALRESDLLAFQIAIEIGQPAAVMCAYNKVNGDYACENDFLLNTVLKNDWGYKGWVISDWGAVHSAGKAALNGLDHQAGYMLDKKPFFGQPLKDAVAAGEVPQARINDMTFRIIRSLLATGVMDDPAPATPQPIDYAAHAQISQKAAEAGIVLLKNERGLLPLAQTARRILVVGGHADKGVLSGGGSSQVRPVGGPALEIVPKGTAASFARITYFPSSPLEALKARLPNAEITFVDGTNITAAAQAAGKADLVIAFGTQWMTESMDVPDLNLPDNQDALIAAVAQANKNTLVVLETGGPVVMPWLNKVRAVVQAWYPGSNGGEAIARVLLGEIDAAGRLPVTFPASAEQLPRPKVPGMTELKNSKGAITYGLAAGVKAFDVDYDIEGADVGYRWFQRQRLKPLFPFGFGLSYTAFKYSDLKVTEGDGLTLSFRVTNTGMRAGIDTPQVYISVPDKSGRKLDRLVGWGRVSLAPGQSQTVTVTADPRVLANFDETQQKWRLPKGTYKVRVGFNVSDTQLVAKTSIGAQDIRP</sequence>
<keyword evidence="3" id="KW-0732">Signal</keyword>
<feature type="signal peptide" evidence="3">
    <location>
        <begin position="1"/>
        <end position="29"/>
    </location>
</feature>
<keyword evidence="2" id="KW-0378">Hydrolase</keyword>
<proteinExistence type="inferred from homology"/>
<reference evidence="5 6" key="1">
    <citation type="submission" date="2023-01" db="EMBL/GenBank/DDBJ databases">
        <title>Novel species of the genus Asticcacaulis isolated from rivers.</title>
        <authorList>
            <person name="Lu H."/>
        </authorList>
    </citation>
    <scope>NUCLEOTIDE SEQUENCE [LARGE SCALE GENOMIC DNA]</scope>
    <source>
        <strain evidence="5 6">DXS10W</strain>
    </source>
</reference>
<comment type="caution">
    <text evidence="5">The sequence shown here is derived from an EMBL/GenBank/DDBJ whole genome shotgun (WGS) entry which is preliminary data.</text>
</comment>
<feature type="chain" id="PRO_5046350838" evidence="3">
    <location>
        <begin position="30"/>
        <end position="744"/>
    </location>
</feature>
<dbReference type="InterPro" id="IPR026891">
    <property type="entry name" value="Fn3-like"/>
</dbReference>
<organism evidence="5 6">
    <name type="scientific">Asticcacaulis currens</name>
    <dbReference type="NCBI Taxonomy" id="2984210"/>
    <lineage>
        <taxon>Bacteria</taxon>
        <taxon>Pseudomonadati</taxon>
        <taxon>Pseudomonadota</taxon>
        <taxon>Alphaproteobacteria</taxon>
        <taxon>Caulobacterales</taxon>
        <taxon>Caulobacteraceae</taxon>
        <taxon>Asticcacaulis</taxon>
    </lineage>
</organism>
<dbReference type="PRINTS" id="PR00133">
    <property type="entry name" value="GLHYDRLASE3"/>
</dbReference>
<dbReference type="PANTHER" id="PTHR42715">
    <property type="entry name" value="BETA-GLUCOSIDASE"/>
    <property type="match status" value="1"/>
</dbReference>
<dbReference type="SMART" id="SM01217">
    <property type="entry name" value="Fn3_like"/>
    <property type="match status" value="1"/>
</dbReference>
<name>A0ABT5IBE6_9CAUL</name>
<dbReference type="InterPro" id="IPR017853">
    <property type="entry name" value="GH"/>
</dbReference>
<protein>
    <submittedName>
        <fullName evidence="5">Beta-glucosidase</fullName>
    </submittedName>
</protein>
<comment type="similarity">
    <text evidence="1">Belongs to the glycosyl hydrolase 3 family.</text>
</comment>
<dbReference type="Pfam" id="PF00933">
    <property type="entry name" value="Glyco_hydro_3"/>
    <property type="match status" value="1"/>
</dbReference>
<dbReference type="PANTHER" id="PTHR42715:SF10">
    <property type="entry name" value="BETA-GLUCOSIDASE"/>
    <property type="match status" value="1"/>
</dbReference>
<keyword evidence="6" id="KW-1185">Reference proteome</keyword>
<evidence type="ECO:0000256" key="2">
    <source>
        <dbReference type="ARBA" id="ARBA00022801"/>
    </source>
</evidence>
<dbReference type="SUPFAM" id="SSF51445">
    <property type="entry name" value="(Trans)glycosidases"/>
    <property type="match status" value="1"/>
</dbReference>
<dbReference type="InterPro" id="IPR036962">
    <property type="entry name" value="Glyco_hydro_3_N_sf"/>
</dbReference>
<dbReference type="InterPro" id="IPR002772">
    <property type="entry name" value="Glyco_hydro_3_C"/>
</dbReference>
<gene>
    <name evidence="5" type="ORF">PQU94_04370</name>
</gene>
<dbReference type="RefSeq" id="WP_272740277.1">
    <property type="nucleotide sequence ID" value="NZ_JAQQKW010000002.1"/>
</dbReference>
<dbReference type="SUPFAM" id="SSF52279">
    <property type="entry name" value="Beta-D-glucan exohydrolase, C-terminal domain"/>
    <property type="match status" value="1"/>
</dbReference>
<dbReference type="InterPro" id="IPR013783">
    <property type="entry name" value="Ig-like_fold"/>
</dbReference>
<dbReference type="Gene3D" id="3.40.50.1700">
    <property type="entry name" value="Glycoside hydrolase family 3 C-terminal domain"/>
    <property type="match status" value="1"/>
</dbReference>
<evidence type="ECO:0000259" key="4">
    <source>
        <dbReference type="SMART" id="SM01217"/>
    </source>
</evidence>
<dbReference type="Pfam" id="PF14310">
    <property type="entry name" value="Fn3-like"/>
    <property type="match status" value="1"/>
</dbReference>
<dbReference type="InterPro" id="IPR001764">
    <property type="entry name" value="Glyco_hydro_3_N"/>
</dbReference>
<evidence type="ECO:0000256" key="1">
    <source>
        <dbReference type="ARBA" id="ARBA00005336"/>
    </source>
</evidence>
<dbReference type="Gene3D" id="2.60.40.10">
    <property type="entry name" value="Immunoglobulins"/>
    <property type="match status" value="1"/>
</dbReference>
<dbReference type="Proteomes" id="UP001216595">
    <property type="component" value="Unassembled WGS sequence"/>
</dbReference>
<dbReference type="InterPro" id="IPR036881">
    <property type="entry name" value="Glyco_hydro_3_C_sf"/>
</dbReference>
<dbReference type="Pfam" id="PF01915">
    <property type="entry name" value="Glyco_hydro_3_C"/>
    <property type="match status" value="1"/>
</dbReference>
<evidence type="ECO:0000256" key="3">
    <source>
        <dbReference type="SAM" id="SignalP"/>
    </source>
</evidence>